<evidence type="ECO:0000256" key="1">
    <source>
        <dbReference type="ARBA" id="ARBA00022729"/>
    </source>
</evidence>
<dbReference type="GO" id="GO:0000166">
    <property type="term" value="F:nucleotide binding"/>
    <property type="evidence" value="ECO:0007669"/>
    <property type="project" value="UniProtKB-KW"/>
</dbReference>
<feature type="domain" description="Calcineurin-like phosphoesterase" evidence="4">
    <location>
        <begin position="41"/>
        <end position="301"/>
    </location>
</feature>
<dbReference type="eggNOG" id="COG0737">
    <property type="taxonomic scope" value="Bacteria"/>
</dbReference>
<proteinExistence type="inferred from homology"/>
<dbReference type="InterPro" id="IPR029052">
    <property type="entry name" value="Metallo-depent_PP-like"/>
</dbReference>
<dbReference type="GO" id="GO:0009166">
    <property type="term" value="P:nucleotide catabolic process"/>
    <property type="evidence" value="ECO:0007669"/>
    <property type="project" value="InterPro"/>
</dbReference>
<feature type="signal peptide" evidence="2">
    <location>
        <begin position="1"/>
        <end position="31"/>
    </location>
</feature>
<comment type="similarity">
    <text evidence="2">Belongs to the 5'-nucleotidase family.</text>
</comment>
<dbReference type="AlphaFoldDB" id="D3Q2I6"/>
<dbReference type="PRINTS" id="PR01607">
    <property type="entry name" value="APYRASEFAMLY"/>
</dbReference>
<keyword evidence="2" id="KW-0378">Hydrolase</keyword>
<keyword evidence="2" id="KW-0547">Nucleotide-binding</keyword>
<dbReference type="Gene3D" id="3.60.21.10">
    <property type="match status" value="1"/>
</dbReference>
<keyword evidence="7" id="KW-1185">Reference proteome</keyword>
<dbReference type="STRING" id="446470.Snas_4270"/>
<name>D3Q2I6_STANL</name>
<dbReference type="PANTHER" id="PTHR11575">
    <property type="entry name" value="5'-NUCLEOTIDASE-RELATED"/>
    <property type="match status" value="1"/>
</dbReference>
<dbReference type="Pfam" id="PF00149">
    <property type="entry name" value="Metallophos"/>
    <property type="match status" value="1"/>
</dbReference>
<evidence type="ECO:0000259" key="4">
    <source>
        <dbReference type="Pfam" id="PF00149"/>
    </source>
</evidence>
<dbReference type="PANTHER" id="PTHR11575:SF24">
    <property type="entry name" value="5'-NUCLEOTIDASE"/>
    <property type="match status" value="1"/>
</dbReference>
<organism evidence="6 7">
    <name type="scientific">Stackebrandtia nassauensis (strain DSM 44728 / CIP 108903 / NRRL B-16338 / NBRC 102104 / LLR-40K-21)</name>
    <dbReference type="NCBI Taxonomy" id="446470"/>
    <lineage>
        <taxon>Bacteria</taxon>
        <taxon>Bacillati</taxon>
        <taxon>Actinomycetota</taxon>
        <taxon>Actinomycetes</taxon>
        <taxon>Glycomycetales</taxon>
        <taxon>Glycomycetaceae</taxon>
        <taxon>Stackebrandtia</taxon>
    </lineage>
</organism>
<dbReference type="OrthoDB" id="1016457at2"/>
<dbReference type="InterPro" id="IPR006179">
    <property type="entry name" value="5_nucleotidase/apyrase"/>
</dbReference>
<reference evidence="6 7" key="1">
    <citation type="journal article" date="2009" name="Stand. Genomic Sci.">
        <title>Complete genome sequence of Stackebrandtia nassauensis type strain (LLR-40K-21).</title>
        <authorList>
            <person name="Munk C."/>
            <person name="Lapidus A."/>
            <person name="Copeland A."/>
            <person name="Jando M."/>
            <person name="Mayilraj S."/>
            <person name="Glavina Del Rio T."/>
            <person name="Nolan M."/>
            <person name="Chen F."/>
            <person name="Lucas S."/>
            <person name="Tice H."/>
            <person name="Cheng J.F."/>
            <person name="Han C."/>
            <person name="Detter J.C."/>
            <person name="Bruce D."/>
            <person name="Goodwin L."/>
            <person name="Chain P."/>
            <person name="Pitluck S."/>
            <person name="Goker M."/>
            <person name="Ovchinikova G."/>
            <person name="Pati A."/>
            <person name="Ivanova N."/>
            <person name="Mavromatis K."/>
            <person name="Chen A."/>
            <person name="Palaniappan K."/>
            <person name="Land M."/>
            <person name="Hauser L."/>
            <person name="Chang Y.J."/>
            <person name="Jeffries C.D."/>
            <person name="Bristow J."/>
            <person name="Eisen J.A."/>
            <person name="Markowitz V."/>
            <person name="Hugenholtz P."/>
            <person name="Kyrpides N.C."/>
            <person name="Klenk H.P."/>
        </authorList>
    </citation>
    <scope>NUCLEOTIDE SEQUENCE [LARGE SCALE GENOMIC DNA]</scope>
    <source>
        <strain evidence="7">DSM 44728 / CIP 108903 / NRRL B-16338 / NBRC 102104 / LLR-40K-21</strain>
    </source>
</reference>
<accession>D3Q2I6</accession>
<dbReference type="GO" id="GO:0030288">
    <property type="term" value="C:outer membrane-bounded periplasmic space"/>
    <property type="evidence" value="ECO:0007669"/>
    <property type="project" value="TreeGrafter"/>
</dbReference>
<dbReference type="FunFam" id="3.60.21.10:FF:000070">
    <property type="entry name" value="5`-nucleotidase family protein"/>
    <property type="match status" value="1"/>
</dbReference>
<evidence type="ECO:0000313" key="6">
    <source>
        <dbReference type="EMBL" id="ADD43919.1"/>
    </source>
</evidence>
<evidence type="ECO:0000256" key="3">
    <source>
        <dbReference type="SAM" id="MobiDB-lite"/>
    </source>
</evidence>
<dbReference type="KEGG" id="sna:Snas_4270"/>
<dbReference type="Pfam" id="PF02872">
    <property type="entry name" value="5_nucleotid_C"/>
    <property type="match status" value="1"/>
</dbReference>
<dbReference type="InterPro" id="IPR004843">
    <property type="entry name" value="Calcineurin-like_PHP"/>
</dbReference>
<dbReference type="Gene3D" id="3.90.780.10">
    <property type="entry name" value="5'-Nucleotidase, C-terminal domain"/>
    <property type="match status" value="1"/>
</dbReference>
<dbReference type="GO" id="GO:0008253">
    <property type="term" value="F:5'-nucleotidase activity"/>
    <property type="evidence" value="ECO:0007669"/>
    <property type="project" value="TreeGrafter"/>
</dbReference>
<keyword evidence="1 2" id="KW-0732">Signal</keyword>
<dbReference type="HOGENOM" id="CLU_005854_5_2_11"/>
<gene>
    <name evidence="6" type="ordered locus">Snas_4270</name>
</gene>
<dbReference type="InterPro" id="IPR008334">
    <property type="entry name" value="5'-Nucleotdase_C"/>
</dbReference>
<sequence length="588" mass="62764">MSKRTKRVLVGATAASLVLGIGLVAGPNAFAAGDDTTDIQLLAINDFHGALEPPTGSSGKLTELDEEGNEHTVEAGGAAYLATHLKQARKGHDNSTTVAAGDLIGASPFTSAAFHDEPTIESMNKLGLDVSSVGNHEFDEGLAELNRMREGGCHPDDGCTDEDKPFKGADFKYLGANVVDKESQEPELPPVWVKEYDDGAKVGFIGMTLEGTGDIITKDGNETIEFKDEVKTANFYAKILEYMGVNAIVTLLHEGGMPESGAYNYDCNSPGPGDGISGPVVDIAKGLSPKIDAVVTGHTHQAYDCNIKDPKGNDRLVTSGSSNGRLFTEINMKYDFESDDLERTSIEATNRAVTRDVKKDKKQTKLIDKYKKLAEPIANKKVGYISEDITRGDSEARESALGDLIADAQLEATSGDNGTSQIAFMNPGGIRTDLVHKQSGSEGDGVVTHGEAFSVQPFANYLTAMDLTGEQIITLLQQQYSGANEGEPQVLQVSKGFTYTVKESNSGADRVVVDSVKLNDEKLDPSKTYRVTVNSFLAGGGDGFKVLTEGKNVEVGQDDLAALEKWFADNTSESKPADAPAADRITFE</sequence>
<dbReference type="SUPFAM" id="SSF55816">
    <property type="entry name" value="5'-nucleotidase (syn. UDP-sugar hydrolase), C-terminal domain"/>
    <property type="match status" value="1"/>
</dbReference>
<dbReference type="EMBL" id="CP001778">
    <property type="protein sequence ID" value="ADD43919.1"/>
    <property type="molecule type" value="Genomic_DNA"/>
</dbReference>
<feature type="region of interest" description="Disordered" evidence="3">
    <location>
        <begin position="569"/>
        <end position="588"/>
    </location>
</feature>
<evidence type="ECO:0000256" key="2">
    <source>
        <dbReference type="RuleBase" id="RU362119"/>
    </source>
</evidence>
<dbReference type="Proteomes" id="UP000000844">
    <property type="component" value="Chromosome"/>
</dbReference>
<evidence type="ECO:0000259" key="5">
    <source>
        <dbReference type="Pfam" id="PF02872"/>
    </source>
</evidence>
<dbReference type="GO" id="GO:0008768">
    <property type="term" value="F:UDP-sugar diphosphatase activity"/>
    <property type="evidence" value="ECO:0007669"/>
    <property type="project" value="TreeGrafter"/>
</dbReference>
<dbReference type="RefSeq" id="WP_013019490.1">
    <property type="nucleotide sequence ID" value="NC_013947.1"/>
</dbReference>
<feature type="domain" description="5'-Nucleotidase C-terminal" evidence="5">
    <location>
        <begin position="382"/>
        <end position="548"/>
    </location>
</feature>
<evidence type="ECO:0000313" key="7">
    <source>
        <dbReference type="Proteomes" id="UP000000844"/>
    </source>
</evidence>
<feature type="chain" id="PRO_5005126349" evidence="2">
    <location>
        <begin position="32"/>
        <end position="588"/>
    </location>
</feature>
<protein>
    <submittedName>
        <fullName evidence="6">5'-Nucleotidase domain protein</fullName>
    </submittedName>
</protein>
<dbReference type="InterPro" id="IPR036907">
    <property type="entry name" value="5'-Nucleotdase_C_sf"/>
</dbReference>
<dbReference type="SUPFAM" id="SSF56300">
    <property type="entry name" value="Metallo-dependent phosphatases"/>
    <property type="match status" value="1"/>
</dbReference>